<evidence type="ECO:0000313" key="3">
    <source>
        <dbReference type="Proteomes" id="UP000483286"/>
    </source>
</evidence>
<dbReference type="AlphaFoldDB" id="A0A7C9M6J2"/>
<protein>
    <submittedName>
        <fullName evidence="2">Rod shape-determining protein MreD</fullName>
    </submittedName>
</protein>
<keyword evidence="1" id="KW-1133">Transmembrane helix</keyword>
<reference evidence="2 3" key="1">
    <citation type="submission" date="2019-12" db="EMBL/GenBank/DDBJ databases">
        <title>Deinococcus sp. HMF7620 Genome sequencing and assembly.</title>
        <authorList>
            <person name="Kang H."/>
            <person name="Kim H."/>
            <person name="Joh K."/>
        </authorList>
    </citation>
    <scope>NUCLEOTIDE SEQUENCE [LARGE SCALE GENOMIC DNA]</scope>
    <source>
        <strain evidence="2 3">HMF7620</strain>
    </source>
</reference>
<dbReference type="EMBL" id="WQLB01000012">
    <property type="protein sequence ID" value="MVN87205.1"/>
    <property type="molecule type" value="Genomic_DNA"/>
</dbReference>
<keyword evidence="1" id="KW-0812">Transmembrane</keyword>
<dbReference type="Proteomes" id="UP000483286">
    <property type="component" value="Unassembled WGS sequence"/>
</dbReference>
<proteinExistence type="predicted"/>
<feature type="transmembrane region" description="Helical" evidence="1">
    <location>
        <begin position="106"/>
        <end position="128"/>
    </location>
</feature>
<name>A0A7C9M6J2_9DEIO</name>
<evidence type="ECO:0000313" key="2">
    <source>
        <dbReference type="EMBL" id="MVN87205.1"/>
    </source>
</evidence>
<feature type="transmembrane region" description="Helical" evidence="1">
    <location>
        <begin position="72"/>
        <end position="94"/>
    </location>
</feature>
<evidence type="ECO:0000256" key="1">
    <source>
        <dbReference type="SAM" id="Phobius"/>
    </source>
</evidence>
<sequence>MRPARGPARWARVLGYTALLLLVQSALSRLADAAGVPAPDLFLLTGAALAWRLPPVWALTGAYAVGLGQDVLGGGVLGLHAAGVMGGALLALGVRRYVADSGPFQAPLTVLLALAGQWLVFLLLTYWLRTDLVTVDLLRATLPPLLLGTLLVFPLWERAVVWAFGPRSGPEEGLA</sequence>
<comment type="caution">
    <text evidence="2">The sequence shown here is derived from an EMBL/GenBank/DDBJ whole genome shotgun (WGS) entry which is preliminary data.</text>
</comment>
<keyword evidence="1" id="KW-0472">Membrane</keyword>
<accession>A0A7C9M6J2</accession>
<keyword evidence="3" id="KW-1185">Reference proteome</keyword>
<gene>
    <name evidence="2" type="ORF">GO986_10530</name>
</gene>
<organism evidence="2 3">
    <name type="scientific">Deinococcus arboris</name>
    <dbReference type="NCBI Taxonomy" id="2682977"/>
    <lineage>
        <taxon>Bacteria</taxon>
        <taxon>Thermotogati</taxon>
        <taxon>Deinococcota</taxon>
        <taxon>Deinococci</taxon>
        <taxon>Deinococcales</taxon>
        <taxon>Deinococcaceae</taxon>
        <taxon>Deinococcus</taxon>
    </lineage>
</organism>